<organism evidence="12">
    <name type="scientific">Clostridium botulinum (strain Eklund 17B / Type B)</name>
    <dbReference type="NCBI Taxonomy" id="935198"/>
    <lineage>
        <taxon>Bacteria</taxon>
        <taxon>Bacillati</taxon>
        <taxon>Bacillota</taxon>
        <taxon>Clostridia</taxon>
        <taxon>Eubacteriales</taxon>
        <taxon>Clostridiaceae</taxon>
        <taxon>Clostridium</taxon>
    </lineage>
</organism>
<dbReference type="Gene3D" id="1.10.10.10">
    <property type="entry name" value="Winged helix-like DNA-binding domain superfamily/Winged helix DNA-binding domain"/>
    <property type="match status" value="1"/>
</dbReference>
<dbReference type="PROSITE" id="PS51755">
    <property type="entry name" value="OMPR_PHOB"/>
    <property type="match status" value="1"/>
</dbReference>
<dbReference type="Pfam" id="PF00072">
    <property type="entry name" value="Response_reg"/>
    <property type="match status" value="1"/>
</dbReference>
<dbReference type="InterPro" id="IPR039420">
    <property type="entry name" value="WalR-like"/>
</dbReference>
<dbReference type="InterPro" id="IPR016032">
    <property type="entry name" value="Sig_transdc_resp-reg_C-effctor"/>
</dbReference>
<name>B2THQ1_CLOBB</name>
<reference evidence="12" key="2">
    <citation type="submission" date="2009-08" db="EMBL/GenBank/DDBJ databases">
        <authorList>
            <person name="Shrivastava S."/>
            <person name="Brinkac L.M."/>
            <person name="Dodson R.J."/>
            <person name="Harkins D.M."/>
            <person name="Durkin A.S."/>
            <person name="Sutton G."/>
        </authorList>
    </citation>
    <scope>NUCLEOTIDE SEQUENCE</scope>
    <source>
        <strain evidence="12">Eklund 17B</strain>
    </source>
</reference>
<evidence type="ECO:0000313" key="12">
    <source>
        <dbReference type="EMBL" id="ACD22372.1"/>
    </source>
</evidence>
<dbReference type="PROSITE" id="PS50110">
    <property type="entry name" value="RESPONSE_REGULATORY"/>
    <property type="match status" value="1"/>
</dbReference>
<proteinExistence type="predicted"/>
<dbReference type="EMBL" id="CP001056">
    <property type="protein sequence ID" value="ACD22372.1"/>
    <property type="molecule type" value="Genomic_DNA"/>
</dbReference>
<evidence type="ECO:0000256" key="5">
    <source>
        <dbReference type="ARBA" id="ARBA00023125"/>
    </source>
</evidence>
<evidence type="ECO:0000256" key="6">
    <source>
        <dbReference type="ARBA" id="ARBA00023163"/>
    </source>
</evidence>
<dbReference type="GO" id="GO:0005829">
    <property type="term" value="C:cytosol"/>
    <property type="evidence" value="ECO:0007669"/>
    <property type="project" value="TreeGrafter"/>
</dbReference>
<protein>
    <recommendedName>
        <fullName evidence="1">Stage 0 sporulation protein A homolog</fullName>
    </recommendedName>
</protein>
<feature type="domain" description="OmpR/PhoB-type" evidence="11">
    <location>
        <begin position="132"/>
        <end position="231"/>
    </location>
</feature>
<comment type="function">
    <text evidence="7">May play the central regulatory role in sporulation. It may be an element of the effector pathway responsible for the activation of sporulation genes in response to nutritional stress. Spo0A may act in concert with spo0H (a sigma factor) to control the expression of some genes that are critical to the sporulation process.</text>
</comment>
<evidence type="ECO:0000256" key="7">
    <source>
        <dbReference type="ARBA" id="ARBA00024867"/>
    </source>
</evidence>
<keyword evidence="6" id="KW-0804">Transcription</keyword>
<dbReference type="HOGENOM" id="CLU_000445_30_4_9"/>
<evidence type="ECO:0000259" key="11">
    <source>
        <dbReference type="PROSITE" id="PS51755"/>
    </source>
</evidence>
<dbReference type="SMART" id="SM00862">
    <property type="entry name" value="Trans_reg_C"/>
    <property type="match status" value="1"/>
</dbReference>
<reference evidence="12" key="1">
    <citation type="submission" date="2009-06" db="EMBL/GenBank/DDBJ databases">
        <authorList>
            <consortium name="US DOE Joint Genome Institute (JGI-PGF)"/>
            <person name="Lucas S."/>
            <person name="Copeland A."/>
            <person name="Lapidus A."/>
            <person name="Glavina del Rio T."/>
            <person name="Dalin E."/>
            <person name="Tice H."/>
            <person name="Bruce D."/>
            <person name="Goodwin L."/>
            <person name="Pitluck S."/>
            <person name="Kyrpides N."/>
            <person name="Mavromatis K."/>
            <person name="Ivanova N."/>
            <person name="Saunders E."/>
            <person name="Brettin T."/>
            <person name="Detter J.C."/>
            <person name="Han C."/>
            <person name="Larimer F."/>
            <person name="Land M."/>
            <person name="Hauser L."/>
            <person name="Markowitz V."/>
            <person name="Cheng J.-F."/>
            <person name="Hugenholtz P."/>
            <person name="Woyke T."/>
            <person name="Wu D."/>
            <person name="Gronow S."/>
            <person name="Klenk H.-P."/>
            <person name="Eisen J.A."/>
        </authorList>
    </citation>
    <scope>NUCLEOTIDE SEQUENCE</scope>
    <source>
        <strain evidence="12">Eklund 17B</strain>
    </source>
</reference>
<dbReference type="SMART" id="SM00448">
    <property type="entry name" value="REC"/>
    <property type="match status" value="1"/>
</dbReference>
<accession>B2THQ1</accession>
<feature type="modified residue" description="4-aspartylphosphate" evidence="8">
    <location>
        <position position="54"/>
    </location>
</feature>
<dbReference type="GO" id="GO:0006355">
    <property type="term" value="P:regulation of DNA-templated transcription"/>
    <property type="evidence" value="ECO:0007669"/>
    <property type="project" value="InterPro"/>
</dbReference>
<dbReference type="GO" id="GO:0000156">
    <property type="term" value="F:phosphorelay response regulator activity"/>
    <property type="evidence" value="ECO:0007669"/>
    <property type="project" value="TreeGrafter"/>
</dbReference>
<keyword evidence="5 9" id="KW-0238">DNA-binding</keyword>
<dbReference type="InterPro" id="IPR001789">
    <property type="entry name" value="Sig_transdc_resp-reg_receiver"/>
</dbReference>
<dbReference type="InterPro" id="IPR011006">
    <property type="entry name" value="CheY-like_superfamily"/>
</dbReference>
<evidence type="ECO:0000256" key="4">
    <source>
        <dbReference type="ARBA" id="ARBA00023015"/>
    </source>
</evidence>
<dbReference type="FunFam" id="1.10.10.10:FF:000018">
    <property type="entry name" value="DNA-binding response regulator ResD"/>
    <property type="match status" value="1"/>
</dbReference>
<evidence type="ECO:0000259" key="10">
    <source>
        <dbReference type="PROSITE" id="PS50110"/>
    </source>
</evidence>
<dbReference type="SUPFAM" id="SSF46894">
    <property type="entry name" value="C-terminal effector domain of the bipartite response regulators"/>
    <property type="match status" value="1"/>
</dbReference>
<gene>
    <name evidence="12" type="ordered locus">CLL_A1195</name>
</gene>
<dbReference type="PANTHER" id="PTHR48111:SF73">
    <property type="entry name" value="ALKALINE PHOSPHATASE SYNTHESIS TRANSCRIPTIONAL REGULATORY PROTEIN PHOP"/>
    <property type="match status" value="1"/>
</dbReference>
<dbReference type="CDD" id="cd00383">
    <property type="entry name" value="trans_reg_C"/>
    <property type="match status" value="1"/>
</dbReference>
<dbReference type="KEGG" id="cbk:CLL_A1195"/>
<dbReference type="Gene3D" id="3.40.50.2300">
    <property type="match status" value="1"/>
</dbReference>
<evidence type="ECO:0000256" key="3">
    <source>
        <dbReference type="ARBA" id="ARBA00023012"/>
    </source>
</evidence>
<sequence>MSDEKILIVDDEEHIIELLKFNLVNAGYKVLSSNNGIDALKIAKMENPKLILLDLMLPGLDGFDVCKEVKKDKETQNISIIMLTAKGEEIDKILGLELGADDYITKPFSVRELLARVKAVLRRTYPGADIENNSYESKGLKIDFDRHEVFINNQKVELTLKEFDLLKILIKNKGKILQRETLLDKIWGYEYIGETRTVDVHIRYLRKKIEEDDKNPKFIETIRGVGYRFNPIDK</sequence>
<dbReference type="AlphaFoldDB" id="B2THQ1"/>
<dbReference type="Pfam" id="PF00486">
    <property type="entry name" value="Trans_reg_C"/>
    <property type="match status" value="1"/>
</dbReference>
<evidence type="ECO:0000256" key="8">
    <source>
        <dbReference type="PROSITE-ProRule" id="PRU00169"/>
    </source>
</evidence>
<evidence type="ECO:0000256" key="9">
    <source>
        <dbReference type="PROSITE-ProRule" id="PRU01091"/>
    </source>
</evidence>
<dbReference type="PATRIC" id="fig|935198.13.peg.1140"/>
<keyword evidence="2 8" id="KW-0597">Phosphoprotein</keyword>
<dbReference type="Gene3D" id="6.10.250.690">
    <property type="match status" value="1"/>
</dbReference>
<dbReference type="PANTHER" id="PTHR48111">
    <property type="entry name" value="REGULATOR OF RPOS"/>
    <property type="match status" value="1"/>
</dbReference>
<feature type="DNA-binding region" description="OmpR/PhoB-type" evidence="9">
    <location>
        <begin position="132"/>
        <end position="231"/>
    </location>
</feature>
<accession>U4P3T7</accession>
<dbReference type="InterPro" id="IPR036388">
    <property type="entry name" value="WH-like_DNA-bd_sf"/>
</dbReference>
<dbReference type="InterPro" id="IPR001867">
    <property type="entry name" value="OmpR/PhoB-type_DNA-bd"/>
</dbReference>
<evidence type="ECO:0000256" key="2">
    <source>
        <dbReference type="ARBA" id="ARBA00022553"/>
    </source>
</evidence>
<feature type="domain" description="Response regulatory" evidence="10">
    <location>
        <begin position="5"/>
        <end position="121"/>
    </location>
</feature>
<dbReference type="SUPFAM" id="SSF52172">
    <property type="entry name" value="CheY-like"/>
    <property type="match status" value="1"/>
</dbReference>
<dbReference type="FunFam" id="3.40.50.2300:FF:000001">
    <property type="entry name" value="DNA-binding response regulator PhoB"/>
    <property type="match status" value="1"/>
</dbReference>
<keyword evidence="3" id="KW-0902">Two-component regulatory system</keyword>
<dbReference type="GO" id="GO:0000976">
    <property type="term" value="F:transcription cis-regulatory region binding"/>
    <property type="evidence" value="ECO:0007669"/>
    <property type="project" value="TreeGrafter"/>
</dbReference>
<evidence type="ECO:0000256" key="1">
    <source>
        <dbReference type="ARBA" id="ARBA00018672"/>
    </source>
</evidence>
<keyword evidence="4" id="KW-0805">Transcription regulation</keyword>
<dbReference type="GO" id="GO:0032993">
    <property type="term" value="C:protein-DNA complex"/>
    <property type="evidence" value="ECO:0007669"/>
    <property type="project" value="TreeGrafter"/>
</dbReference>